<dbReference type="GO" id="GO:0071555">
    <property type="term" value="P:cell wall organization"/>
    <property type="evidence" value="ECO:0007669"/>
    <property type="project" value="UniProtKB-KW"/>
</dbReference>
<evidence type="ECO:0000313" key="11">
    <source>
        <dbReference type="EMBL" id="EMZ37157.1"/>
    </source>
</evidence>
<gene>
    <name evidence="11" type="ORF">C823_00500</name>
</gene>
<reference evidence="11 12" key="1">
    <citation type="journal article" date="2014" name="Genome Announc.">
        <title>Draft genome sequences of the altered schaedler flora, a defined bacterial community from gnotobiotic mice.</title>
        <authorList>
            <person name="Wannemuehler M.J."/>
            <person name="Overstreet A.M."/>
            <person name="Ward D.V."/>
            <person name="Phillips G.J."/>
        </authorList>
    </citation>
    <scope>NUCLEOTIDE SEQUENCE [LARGE SCALE GENOMIC DNA]</scope>
    <source>
        <strain evidence="11 12">ASF492</strain>
    </source>
</reference>
<keyword evidence="6" id="KW-0961">Cell wall biogenesis/degradation</keyword>
<dbReference type="eggNOG" id="COG1686">
    <property type="taxonomic scope" value="Bacteria"/>
</dbReference>
<feature type="active site" description="Acyl-ester intermediate" evidence="7">
    <location>
        <position position="130"/>
    </location>
</feature>
<dbReference type="Gene3D" id="3.40.710.10">
    <property type="entry name" value="DD-peptidase/beta-lactamase superfamily"/>
    <property type="match status" value="1"/>
</dbReference>
<organism evidence="11 12">
    <name type="scientific">Eubacterium plexicaudatum ASF492</name>
    <dbReference type="NCBI Taxonomy" id="1235802"/>
    <lineage>
        <taxon>Bacteria</taxon>
        <taxon>Bacillati</taxon>
        <taxon>Bacillota</taxon>
        <taxon>Clostridia</taxon>
        <taxon>Eubacteriales</taxon>
        <taxon>Eubacteriaceae</taxon>
        <taxon>Eubacterium</taxon>
    </lineage>
</organism>
<dbReference type="GO" id="GO:0009002">
    <property type="term" value="F:serine-type D-Ala-D-Ala carboxypeptidase activity"/>
    <property type="evidence" value="ECO:0007669"/>
    <property type="project" value="InterPro"/>
</dbReference>
<keyword evidence="2" id="KW-0732">Signal</keyword>
<keyword evidence="12" id="KW-1185">Reference proteome</keyword>
<dbReference type="AlphaFoldDB" id="N2B652"/>
<dbReference type="InterPro" id="IPR001967">
    <property type="entry name" value="Peptidase_S11_N"/>
</dbReference>
<dbReference type="PRINTS" id="PR00725">
    <property type="entry name" value="DADACBPTASE1"/>
</dbReference>
<feature type="binding site" evidence="8">
    <location>
        <position position="303"/>
    </location>
    <ligand>
        <name>substrate</name>
    </ligand>
</feature>
<evidence type="ECO:0000256" key="7">
    <source>
        <dbReference type="PIRSR" id="PIRSR618044-1"/>
    </source>
</evidence>
<evidence type="ECO:0000256" key="9">
    <source>
        <dbReference type="RuleBase" id="RU004016"/>
    </source>
</evidence>
<evidence type="ECO:0000256" key="3">
    <source>
        <dbReference type="ARBA" id="ARBA00022801"/>
    </source>
</evidence>
<dbReference type="InterPro" id="IPR012338">
    <property type="entry name" value="Beta-lactam/transpept-like"/>
</dbReference>
<dbReference type="InterPro" id="IPR018044">
    <property type="entry name" value="Peptidase_S11"/>
</dbReference>
<evidence type="ECO:0000256" key="1">
    <source>
        <dbReference type="ARBA" id="ARBA00007164"/>
    </source>
</evidence>
<evidence type="ECO:0000259" key="10">
    <source>
        <dbReference type="Pfam" id="PF00768"/>
    </source>
</evidence>
<dbReference type="Proteomes" id="UP000012589">
    <property type="component" value="Unassembled WGS sequence"/>
</dbReference>
<dbReference type="GO" id="GO:0006508">
    <property type="term" value="P:proteolysis"/>
    <property type="evidence" value="ECO:0007669"/>
    <property type="project" value="InterPro"/>
</dbReference>
<keyword evidence="5" id="KW-0573">Peptidoglycan synthesis</keyword>
<dbReference type="GO" id="GO:0008360">
    <property type="term" value="P:regulation of cell shape"/>
    <property type="evidence" value="ECO:0007669"/>
    <property type="project" value="UniProtKB-KW"/>
</dbReference>
<evidence type="ECO:0000256" key="2">
    <source>
        <dbReference type="ARBA" id="ARBA00022729"/>
    </source>
</evidence>
<dbReference type="STRING" id="1235802.C823_00500"/>
<sequence>MKCTDNNCFGRTLPKYSKAFAAFVAAGILLCGGCGTKTYEFEHPYDVYGTSIHYLRPQTDSDDDDSDAIWESAASDTIPFFAQELCVGEITQTGAENIDASAAQAAGVFCPDEGTISYAKNIYEKLYPASTTKILTAYLACKYGDLTDTITVSEQAANQAGDSSVCGLKAGDRLTLEELLYGLLLESGNDAAVAIAEHISGSMQNFAVLMNEEAAALGATHSHFTNPHGLHDEEHYTTVYDLYLLLQAAMRYEPFETIAHTAKHTASYRNASGETITQEWETTDKFLTGEVSVPDGVTVLGGKTGTTNAAGYCLALYGKNAAQKLRISIVMKADTSESLYTLMTELIKQ</sequence>
<dbReference type="HOGENOM" id="CLU_027070_2_2_9"/>
<evidence type="ECO:0000256" key="4">
    <source>
        <dbReference type="ARBA" id="ARBA00022960"/>
    </source>
</evidence>
<keyword evidence="3" id="KW-0378">Hydrolase</keyword>
<evidence type="ECO:0000313" key="12">
    <source>
        <dbReference type="Proteomes" id="UP000012589"/>
    </source>
</evidence>
<accession>N2B652</accession>
<dbReference type="GO" id="GO:0009252">
    <property type="term" value="P:peptidoglycan biosynthetic process"/>
    <property type="evidence" value="ECO:0007669"/>
    <property type="project" value="UniProtKB-KW"/>
</dbReference>
<evidence type="ECO:0000256" key="5">
    <source>
        <dbReference type="ARBA" id="ARBA00022984"/>
    </source>
</evidence>
<evidence type="ECO:0000256" key="8">
    <source>
        <dbReference type="PIRSR" id="PIRSR618044-2"/>
    </source>
</evidence>
<dbReference type="SUPFAM" id="SSF56601">
    <property type="entry name" value="beta-lactamase/transpeptidase-like"/>
    <property type="match status" value="1"/>
</dbReference>
<feature type="active site" evidence="7">
    <location>
        <position position="187"/>
    </location>
</feature>
<dbReference type="EMBL" id="AQFT01000014">
    <property type="protein sequence ID" value="EMZ37157.1"/>
    <property type="molecule type" value="Genomic_DNA"/>
</dbReference>
<feature type="active site" description="Proton acceptor" evidence="7">
    <location>
        <position position="133"/>
    </location>
</feature>
<dbReference type="PANTHER" id="PTHR21581">
    <property type="entry name" value="D-ALANYL-D-ALANINE CARBOXYPEPTIDASE"/>
    <property type="match status" value="1"/>
</dbReference>
<name>N2B652_9FIRM</name>
<comment type="similarity">
    <text evidence="1 9">Belongs to the peptidase S11 family.</text>
</comment>
<protein>
    <recommendedName>
        <fullName evidence="10">Peptidase S11 D-alanyl-D-alanine carboxypeptidase A N-terminal domain-containing protein</fullName>
    </recommendedName>
</protein>
<evidence type="ECO:0000256" key="6">
    <source>
        <dbReference type="ARBA" id="ARBA00023316"/>
    </source>
</evidence>
<keyword evidence="4" id="KW-0133">Cell shape</keyword>
<proteinExistence type="inferred from homology"/>
<feature type="domain" description="Peptidase S11 D-alanyl-D-alanine carboxypeptidase A N-terminal" evidence="10">
    <location>
        <begin position="101"/>
        <end position="335"/>
    </location>
</feature>
<dbReference type="Pfam" id="PF00768">
    <property type="entry name" value="Peptidase_S11"/>
    <property type="match status" value="1"/>
</dbReference>
<comment type="caution">
    <text evidence="11">The sequence shown here is derived from an EMBL/GenBank/DDBJ whole genome shotgun (WGS) entry which is preliminary data.</text>
</comment>
<dbReference type="PATRIC" id="fig|1235802.3.peg.525"/>
<dbReference type="PANTHER" id="PTHR21581:SF33">
    <property type="entry name" value="D-ALANYL-D-ALANINE CARBOXYPEPTIDASE DACB"/>
    <property type="match status" value="1"/>
</dbReference>